<dbReference type="GeneID" id="301681471"/>
<dbReference type="PANTHER" id="PTHR21485:SF3">
    <property type="entry name" value="N-ACYLNEURAMINATE CYTIDYLYLTRANSFERASE"/>
    <property type="match status" value="1"/>
</dbReference>
<dbReference type="RefSeq" id="WP_014273897.1">
    <property type="nucleotide sequence ID" value="NZ_BIMW01000018.1"/>
</dbReference>
<dbReference type="EMBL" id="BIMW01000018">
    <property type="protein sequence ID" value="GCE92467.1"/>
    <property type="molecule type" value="Genomic_DNA"/>
</dbReference>
<organism evidence="1 2">
    <name type="scientific">Limnospira platensis NIES-46</name>
    <dbReference type="NCBI Taxonomy" id="1236695"/>
    <lineage>
        <taxon>Bacteria</taxon>
        <taxon>Bacillati</taxon>
        <taxon>Cyanobacteriota</taxon>
        <taxon>Cyanophyceae</taxon>
        <taxon>Oscillatoriophycideae</taxon>
        <taxon>Oscillatoriales</taxon>
        <taxon>Sirenicapillariaceae</taxon>
        <taxon>Limnospira</taxon>
    </lineage>
</organism>
<evidence type="ECO:0008006" key="3">
    <source>
        <dbReference type="Google" id="ProtNLM"/>
    </source>
</evidence>
<dbReference type="InterPro" id="IPR003329">
    <property type="entry name" value="Cytidylyl_trans"/>
</dbReference>
<proteinExistence type="predicted"/>
<dbReference type="InterPro" id="IPR050793">
    <property type="entry name" value="CMP-NeuNAc_synthase"/>
</dbReference>
<dbReference type="Gene3D" id="3.90.550.10">
    <property type="entry name" value="Spore Coat Polysaccharide Biosynthesis Protein SpsA, Chain A"/>
    <property type="match status" value="1"/>
</dbReference>
<gene>
    <name evidence="1" type="ORF">NIES46_05070</name>
</gene>
<dbReference type="CDD" id="cd02513">
    <property type="entry name" value="CMP-NeuAc_Synthase"/>
    <property type="match status" value="1"/>
</dbReference>
<sequence length="218" mass="25333">MFTAVIPVRKGSRRLKNKNIAPFANSNLLQYKIEQLKKVEKITKILVSSDSDEMLTMAQESGAKIHKRAEEYCDEKTQPFGAVVAHICESAIGEHIIWATCTSPLVEPYHYTEAINIYLNKLTEGYDSLMSVEEFKRYIWNEDRPLNYELGIKHIPSQELPPLYRVTDGILIAPRLKMIEWKYFHGIKPYKYVMDKRSSVDIDDIYDLECARAWLNIQ</sequence>
<evidence type="ECO:0000313" key="2">
    <source>
        <dbReference type="Proteomes" id="UP000326169"/>
    </source>
</evidence>
<dbReference type="SUPFAM" id="SSF53448">
    <property type="entry name" value="Nucleotide-diphospho-sugar transferases"/>
    <property type="match status" value="1"/>
</dbReference>
<keyword evidence="2" id="KW-1185">Reference proteome</keyword>
<comment type="caution">
    <text evidence="1">The sequence shown here is derived from an EMBL/GenBank/DDBJ whole genome shotgun (WGS) entry which is preliminary data.</text>
</comment>
<dbReference type="InterPro" id="IPR029044">
    <property type="entry name" value="Nucleotide-diphossugar_trans"/>
</dbReference>
<name>A0A5M3T0Y9_LIMPL</name>
<dbReference type="Proteomes" id="UP000326169">
    <property type="component" value="Unassembled WGS sequence"/>
</dbReference>
<accession>A0A5M3T0Y9</accession>
<protein>
    <recommendedName>
        <fullName evidence="3">Acylneuraminate cytidylyltransferase</fullName>
    </recommendedName>
</protein>
<dbReference type="PANTHER" id="PTHR21485">
    <property type="entry name" value="HAD SUPERFAMILY MEMBERS CMAS AND KDSC"/>
    <property type="match status" value="1"/>
</dbReference>
<dbReference type="Pfam" id="PF02348">
    <property type="entry name" value="CTP_transf_3"/>
    <property type="match status" value="1"/>
</dbReference>
<evidence type="ECO:0000313" key="1">
    <source>
        <dbReference type="EMBL" id="GCE92467.1"/>
    </source>
</evidence>
<reference evidence="1 2" key="1">
    <citation type="journal article" date="2019" name="J Genomics">
        <title>The Draft Genome of a Hydrogen-producing Cyanobacterium, Arthrospira platensis NIES-46.</title>
        <authorList>
            <person name="Suzuki S."/>
            <person name="Yamaguchi H."/>
            <person name="Kawachi M."/>
        </authorList>
    </citation>
    <scope>NUCLEOTIDE SEQUENCE [LARGE SCALE GENOMIC DNA]</scope>
    <source>
        <strain evidence="1 2">NIES-46</strain>
    </source>
</reference>